<dbReference type="PANTHER" id="PTHR43046:SF14">
    <property type="entry name" value="MUTT_NUDIX FAMILY PROTEIN"/>
    <property type="match status" value="1"/>
</dbReference>
<keyword evidence="3 4" id="KW-0378">Hydrolase</keyword>
<evidence type="ECO:0000259" key="5">
    <source>
        <dbReference type="PROSITE" id="PS51462"/>
    </source>
</evidence>
<dbReference type="EMBL" id="BAAANS010000016">
    <property type="protein sequence ID" value="GAA2097846.1"/>
    <property type="molecule type" value="Genomic_DNA"/>
</dbReference>
<sequence length="152" mass="16293">MDEPGERGMEAEHAELVRQARADGIEALLGGVAVLDAGGRVLLVRRQPGDYLGGRWEIPGGSLDPEEAPRAGAARELAEETGLTGLPLAYLHAADFTGRAGVRARQFAYTATVPDGAPVTLTEHDAHRWAPLDALPELSPHHREILDRLPRA</sequence>
<dbReference type="Pfam" id="PF00293">
    <property type="entry name" value="NUDIX"/>
    <property type="match status" value="1"/>
</dbReference>
<dbReference type="PROSITE" id="PS51462">
    <property type="entry name" value="NUDIX"/>
    <property type="match status" value="1"/>
</dbReference>
<organism evidence="6 7">
    <name type="scientific">Kitasatospora saccharophila</name>
    <dbReference type="NCBI Taxonomy" id="407973"/>
    <lineage>
        <taxon>Bacteria</taxon>
        <taxon>Bacillati</taxon>
        <taxon>Actinomycetota</taxon>
        <taxon>Actinomycetes</taxon>
        <taxon>Kitasatosporales</taxon>
        <taxon>Streptomycetaceae</taxon>
        <taxon>Kitasatospora</taxon>
    </lineage>
</organism>
<comment type="similarity">
    <text evidence="2 4">Belongs to the Nudix hydrolase family.</text>
</comment>
<dbReference type="InterPro" id="IPR020476">
    <property type="entry name" value="Nudix_hydrolase"/>
</dbReference>
<name>A0ABN2WRV0_9ACTN</name>
<protein>
    <recommendedName>
        <fullName evidence="5">Nudix hydrolase domain-containing protein</fullName>
    </recommendedName>
</protein>
<proteinExistence type="inferred from homology"/>
<keyword evidence="7" id="KW-1185">Reference proteome</keyword>
<dbReference type="PROSITE" id="PS00893">
    <property type="entry name" value="NUDIX_BOX"/>
    <property type="match status" value="1"/>
</dbReference>
<dbReference type="InterPro" id="IPR020084">
    <property type="entry name" value="NUDIX_hydrolase_CS"/>
</dbReference>
<dbReference type="SUPFAM" id="SSF55811">
    <property type="entry name" value="Nudix"/>
    <property type="match status" value="1"/>
</dbReference>
<feature type="domain" description="Nudix hydrolase" evidence="5">
    <location>
        <begin position="24"/>
        <end position="152"/>
    </location>
</feature>
<reference evidence="6 7" key="1">
    <citation type="journal article" date="2019" name="Int. J. Syst. Evol. Microbiol.">
        <title>The Global Catalogue of Microorganisms (GCM) 10K type strain sequencing project: providing services to taxonomists for standard genome sequencing and annotation.</title>
        <authorList>
            <consortium name="The Broad Institute Genomics Platform"/>
            <consortium name="The Broad Institute Genome Sequencing Center for Infectious Disease"/>
            <person name="Wu L."/>
            <person name="Ma J."/>
        </authorList>
    </citation>
    <scope>NUCLEOTIDE SEQUENCE [LARGE SCALE GENOMIC DNA]</scope>
    <source>
        <strain evidence="6 7">JCM 14559</strain>
    </source>
</reference>
<dbReference type="Proteomes" id="UP001500897">
    <property type="component" value="Unassembled WGS sequence"/>
</dbReference>
<dbReference type="InterPro" id="IPR000086">
    <property type="entry name" value="NUDIX_hydrolase_dom"/>
</dbReference>
<evidence type="ECO:0000256" key="1">
    <source>
        <dbReference type="ARBA" id="ARBA00001946"/>
    </source>
</evidence>
<dbReference type="PRINTS" id="PR00502">
    <property type="entry name" value="NUDIXFAMILY"/>
</dbReference>
<evidence type="ECO:0000313" key="7">
    <source>
        <dbReference type="Proteomes" id="UP001500897"/>
    </source>
</evidence>
<dbReference type="InterPro" id="IPR015797">
    <property type="entry name" value="NUDIX_hydrolase-like_dom_sf"/>
</dbReference>
<accession>A0ABN2WRV0</accession>
<evidence type="ECO:0000256" key="3">
    <source>
        <dbReference type="ARBA" id="ARBA00022801"/>
    </source>
</evidence>
<comment type="cofactor">
    <cofactor evidence="1">
        <name>Mg(2+)</name>
        <dbReference type="ChEBI" id="CHEBI:18420"/>
    </cofactor>
</comment>
<evidence type="ECO:0000256" key="2">
    <source>
        <dbReference type="ARBA" id="ARBA00005582"/>
    </source>
</evidence>
<dbReference type="PANTHER" id="PTHR43046">
    <property type="entry name" value="GDP-MANNOSE MANNOSYL HYDROLASE"/>
    <property type="match status" value="1"/>
</dbReference>
<evidence type="ECO:0000256" key="4">
    <source>
        <dbReference type="RuleBase" id="RU003476"/>
    </source>
</evidence>
<dbReference type="Gene3D" id="3.90.79.10">
    <property type="entry name" value="Nucleoside Triphosphate Pyrophosphohydrolase"/>
    <property type="match status" value="1"/>
</dbReference>
<evidence type="ECO:0000313" key="6">
    <source>
        <dbReference type="EMBL" id="GAA2097846.1"/>
    </source>
</evidence>
<comment type="caution">
    <text evidence="6">The sequence shown here is derived from an EMBL/GenBank/DDBJ whole genome shotgun (WGS) entry which is preliminary data.</text>
</comment>
<gene>
    <name evidence="6" type="ORF">GCM10009759_28310</name>
</gene>